<dbReference type="Pfam" id="PF07944">
    <property type="entry name" value="Beta-AFase-like_GH127_cat"/>
    <property type="match status" value="1"/>
</dbReference>
<keyword evidence="1" id="KW-0732">Signal</keyword>
<dbReference type="SUPFAM" id="SSF48208">
    <property type="entry name" value="Six-hairpin glycosidases"/>
    <property type="match status" value="1"/>
</dbReference>
<dbReference type="InterPro" id="IPR012878">
    <property type="entry name" value="Beta-AFase-like_GH127_cat"/>
</dbReference>
<feature type="domain" description="Non-reducing end beta-L-arabinofuranosidase-like GH127 catalytic" evidence="2">
    <location>
        <begin position="49"/>
        <end position="439"/>
    </location>
</feature>
<feature type="domain" description="Non-reducing end beta-L-arabinofuranosidase-like GH127 middle" evidence="4">
    <location>
        <begin position="450"/>
        <end position="544"/>
    </location>
</feature>
<evidence type="ECO:0000259" key="3">
    <source>
        <dbReference type="Pfam" id="PF20620"/>
    </source>
</evidence>
<dbReference type="PROSITE" id="PS51318">
    <property type="entry name" value="TAT"/>
    <property type="match status" value="1"/>
</dbReference>
<proteinExistence type="predicted"/>
<dbReference type="InterPro" id="IPR008928">
    <property type="entry name" value="6-hairpin_glycosidase_sf"/>
</dbReference>
<name>A0ABT9ELR5_9SPHN</name>
<evidence type="ECO:0000313" key="5">
    <source>
        <dbReference type="EMBL" id="MDP1027751.1"/>
    </source>
</evidence>
<evidence type="ECO:0000259" key="4">
    <source>
        <dbReference type="Pfam" id="PF20736"/>
    </source>
</evidence>
<reference evidence="5 6" key="1">
    <citation type="submission" date="2023-07" db="EMBL/GenBank/DDBJ databases">
        <authorList>
            <person name="Kim M.K."/>
        </authorList>
    </citation>
    <scope>NUCLEOTIDE SEQUENCE [LARGE SCALE GENOMIC DNA]</scope>
    <source>
        <strain evidence="5 6">KR1UV-12</strain>
    </source>
</reference>
<dbReference type="RefSeq" id="WP_305173463.1">
    <property type="nucleotide sequence ID" value="NZ_JAUUDS010000005.1"/>
</dbReference>
<dbReference type="Pfam" id="PF20620">
    <property type="entry name" value="DUF6805"/>
    <property type="match status" value="1"/>
</dbReference>
<evidence type="ECO:0000259" key="2">
    <source>
        <dbReference type="Pfam" id="PF07944"/>
    </source>
</evidence>
<dbReference type="EMBL" id="JAUUDS010000005">
    <property type="protein sequence ID" value="MDP1027751.1"/>
    <property type="molecule type" value="Genomic_DNA"/>
</dbReference>
<keyword evidence="6" id="KW-1185">Reference proteome</keyword>
<dbReference type="InterPro" id="IPR046544">
    <property type="entry name" value="GH146_SB_dom"/>
</dbReference>
<dbReference type="InterPro" id="IPR049046">
    <property type="entry name" value="Beta-AFase-like_GH127_middle"/>
</dbReference>
<dbReference type="Proteomes" id="UP001230685">
    <property type="component" value="Unassembled WGS sequence"/>
</dbReference>
<dbReference type="InterPro" id="IPR006311">
    <property type="entry name" value="TAT_signal"/>
</dbReference>
<feature type="chain" id="PRO_5045645080" evidence="1">
    <location>
        <begin position="31"/>
        <end position="795"/>
    </location>
</feature>
<protein>
    <submittedName>
        <fullName evidence="5">Glycoside hydrolase family 127 protein</fullName>
    </submittedName>
</protein>
<organism evidence="5 6">
    <name type="scientific">Sphingomonas aurea</name>
    <dbReference type="NCBI Taxonomy" id="3063994"/>
    <lineage>
        <taxon>Bacteria</taxon>
        <taxon>Pseudomonadati</taxon>
        <taxon>Pseudomonadota</taxon>
        <taxon>Alphaproteobacteria</taxon>
        <taxon>Sphingomonadales</taxon>
        <taxon>Sphingomonadaceae</taxon>
        <taxon>Sphingomonas</taxon>
    </lineage>
</organism>
<dbReference type="Pfam" id="PF20736">
    <property type="entry name" value="Glyco_hydro127M"/>
    <property type="match status" value="1"/>
</dbReference>
<feature type="domain" description="Glycoside hydrolase GH146 substrate-binding" evidence="3">
    <location>
        <begin position="656"/>
        <end position="787"/>
    </location>
</feature>
<dbReference type="PANTHER" id="PTHR31151:SF0">
    <property type="entry name" value="PROLINE-TRNA LIGASE (DUF1680)"/>
    <property type="match status" value="1"/>
</dbReference>
<comment type="caution">
    <text evidence="5">The sequence shown here is derived from an EMBL/GenBank/DDBJ whole genome shotgun (WGS) entry which is preliminary data.</text>
</comment>
<accession>A0ABT9ELR5</accession>
<evidence type="ECO:0000313" key="6">
    <source>
        <dbReference type="Proteomes" id="UP001230685"/>
    </source>
</evidence>
<keyword evidence="5" id="KW-0378">Hydrolase</keyword>
<evidence type="ECO:0000256" key="1">
    <source>
        <dbReference type="SAM" id="SignalP"/>
    </source>
</evidence>
<feature type="signal peptide" evidence="1">
    <location>
        <begin position="1"/>
        <end position="30"/>
    </location>
</feature>
<sequence length="795" mass="87457">MFARPIARRTLMSGCSMLVATAMMPRPLAAATLAEGGSLPPAQPLPLGNVRLMPSDFATAVDANHRYLLGLSADRLLHNFRKYAGLEPRAEIYGGWESDSLAGHTLGHYLTALTLMHAQVGDPECRRRADYIVAELAEAQAKRGSGYVGALGRKRKGESAIVDGEEIFPEIMRGEIRSGGFDLNGSWSPLYTVHKLFAGLLDVHQAWGNRQALTVLIGLATYFERVFAALDDAQMQAVLGCEYGGLNESYAELYARTKDPRWLKVAERIWDRRVLDPLAAREDKLAGFHANTQVPKLVGSARLWELTGQEKYRTAARFFWDRVTGHHSYVIGGNADREYFFGPDRIAGALSEATCEHCNTYNMLKLTRQLFSWAPDGALFDYYERAHLNHTLSQINPRNRGFTYFTPMLSGAAREYAPAGEEGFVCCGGSGMEAHAKHGDSIFWESGSMLMVNLYIPAQAKWAKARAVVTLDTGYPYGSDAQLAFTALGRPGRFAVALRIPGWAAGRETVTVNGESVNVTRRAGYAVVERRWKEGDTIAISLPLDLRMETAQGGGPVAMLRGPLVLAADLGAADTPWTGIEPALVGDTPLAGFVPTASPGSYDTRGVIRPADLGFVPFYRQYDRRSAVYFRRFTDAEWRVEEAAYAAEQQRQKDVAARSIDIMHFGEMQPERDHGLESEQSWPVSYRGRNGRDVRSGGYMAFTLKARSGPLILQATYWGEDRNRGFDILVNDVKVASELLKGESPGKFVDVDYPLPVALTRGKAALRIRVVPHDGQTAGPMFGARLLAAKAGETR</sequence>
<dbReference type="PANTHER" id="PTHR31151">
    <property type="entry name" value="PROLINE-TRNA LIGASE (DUF1680)"/>
    <property type="match status" value="1"/>
</dbReference>
<dbReference type="GO" id="GO:0016787">
    <property type="term" value="F:hydrolase activity"/>
    <property type="evidence" value="ECO:0007669"/>
    <property type="project" value="UniProtKB-KW"/>
</dbReference>
<gene>
    <name evidence="5" type="ORF">Q5H91_11040</name>
</gene>